<evidence type="ECO:0000259" key="2">
    <source>
        <dbReference type="SMART" id="SM00829"/>
    </source>
</evidence>
<gene>
    <name evidence="3" type="ORF">EFK50_13300</name>
</gene>
<dbReference type="CDD" id="cd05289">
    <property type="entry name" value="MDR_like_2"/>
    <property type="match status" value="1"/>
</dbReference>
<evidence type="ECO:0000256" key="1">
    <source>
        <dbReference type="ARBA" id="ARBA00023002"/>
    </source>
</evidence>
<dbReference type="InterPro" id="IPR036291">
    <property type="entry name" value="NAD(P)-bd_dom_sf"/>
</dbReference>
<proteinExistence type="predicted"/>
<dbReference type="AlphaFoldDB" id="A0A3N0CHI6"/>
<dbReference type="SMART" id="SM00829">
    <property type="entry name" value="PKS_ER"/>
    <property type="match status" value="1"/>
</dbReference>
<dbReference type="InterPro" id="IPR011032">
    <property type="entry name" value="GroES-like_sf"/>
</dbReference>
<dbReference type="InterPro" id="IPR002364">
    <property type="entry name" value="Quin_OxRdtase/zeta-crystal_CS"/>
</dbReference>
<dbReference type="InterPro" id="IPR013154">
    <property type="entry name" value="ADH-like_N"/>
</dbReference>
<evidence type="ECO:0000313" key="3">
    <source>
        <dbReference type="EMBL" id="RNL62721.1"/>
    </source>
</evidence>
<dbReference type="Proteomes" id="UP000267128">
    <property type="component" value="Unassembled WGS sequence"/>
</dbReference>
<keyword evidence="1" id="KW-0560">Oxidoreductase</keyword>
<feature type="domain" description="Enoyl reductase (ER)" evidence="2">
    <location>
        <begin position="10"/>
        <end position="310"/>
    </location>
</feature>
<dbReference type="SUPFAM" id="SSF54427">
    <property type="entry name" value="NTF2-like"/>
    <property type="match status" value="2"/>
</dbReference>
<dbReference type="SUPFAM" id="SSF51735">
    <property type="entry name" value="NAD(P)-binding Rossmann-fold domains"/>
    <property type="match status" value="1"/>
</dbReference>
<dbReference type="EMBL" id="RJSE01000007">
    <property type="protein sequence ID" value="RNL62721.1"/>
    <property type="molecule type" value="Genomic_DNA"/>
</dbReference>
<dbReference type="Pfam" id="PF08240">
    <property type="entry name" value="ADH_N"/>
    <property type="match status" value="1"/>
</dbReference>
<dbReference type="InterPro" id="IPR050700">
    <property type="entry name" value="YIM1/Zinc_Alcohol_DH_Fams"/>
</dbReference>
<dbReference type="Gene3D" id="3.90.180.10">
    <property type="entry name" value="Medium-chain alcohol dehydrogenases, catalytic domain"/>
    <property type="match status" value="1"/>
</dbReference>
<reference evidence="3 4" key="1">
    <citation type="submission" date="2018-11" db="EMBL/GenBank/DDBJ databases">
        <authorList>
            <person name="Li F."/>
        </authorList>
    </citation>
    <scope>NUCLEOTIDE SEQUENCE [LARGE SCALE GENOMIC DNA]</scope>
    <source>
        <strain evidence="3 4">Gsoil 097</strain>
    </source>
</reference>
<protein>
    <recommendedName>
        <fullName evidence="2">Enoyl reductase (ER) domain-containing protein</fullName>
    </recommendedName>
</protein>
<dbReference type="Pfam" id="PF12680">
    <property type="entry name" value="SnoaL_2"/>
    <property type="match status" value="1"/>
</dbReference>
<dbReference type="InterPro" id="IPR032710">
    <property type="entry name" value="NTF2-like_dom_sf"/>
</dbReference>
<dbReference type="Pfam" id="PF07366">
    <property type="entry name" value="SnoaL"/>
    <property type="match status" value="1"/>
</dbReference>
<accession>A0A3N0CHI6</accession>
<dbReference type="Gene3D" id="3.40.50.720">
    <property type="entry name" value="NAD(P)-binding Rossmann-like Domain"/>
    <property type="match status" value="1"/>
</dbReference>
<dbReference type="InterPro" id="IPR009959">
    <property type="entry name" value="Cyclase_SnoaL-like"/>
</dbReference>
<evidence type="ECO:0000313" key="4">
    <source>
        <dbReference type="Proteomes" id="UP000267128"/>
    </source>
</evidence>
<dbReference type="GO" id="GO:0030638">
    <property type="term" value="P:polyketide metabolic process"/>
    <property type="evidence" value="ECO:0007669"/>
    <property type="project" value="InterPro"/>
</dbReference>
<dbReference type="InterPro" id="IPR037401">
    <property type="entry name" value="SnoaL-like"/>
</dbReference>
<dbReference type="Pfam" id="PF13602">
    <property type="entry name" value="ADH_zinc_N_2"/>
    <property type="match status" value="1"/>
</dbReference>
<dbReference type="PANTHER" id="PTHR11695:SF294">
    <property type="entry name" value="RETICULON-4-INTERACTING PROTEIN 1, MITOCHONDRIAL"/>
    <property type="match status" value="1"/>
</dbReference>
<dbReference type="PANTHER" id="PTHR11695">
    <property type="entry name" value="ALCOHOL DEHYDROGENASE RELATED"/>
    <property type="match status" value="1"/>
</dbReference>
<sequence length="581" mass="62460">MRAILQETYGSPEVLQEVDLPRPVPGPSEILVAVHAAGVNPTDWWNRAQPRTIDRLPLVLGWDVSGVVEAVGTGVTLFKQGDEVFGMLPYPYGVGSHAEYVCGSARAFAHKPPSIDHIQAGALPLAALTAYQALVDTADVQPNQRVLIHAAAGGVGHLAVQIAKSRGAYVIGTASAAKHDFVRGLGADEVIDYRTVDFAEVVTDIDVVLDSISLDPVARGRSVAVLHPGGTLVSILPVAIDPEELAEIAEHGIRYESLLVEADQAGMQAIANLVETGALRAHIEATFPLAEAAKAHALGETGRTTGKIVLTMEGTVKGQIAVKVLRAAFEGGDSALIDRYVRPEYIQHNPLAPDGPEAMKAFGAAWKLQFPDATYEEKRLVTEGDLVVLHSHGVLVPGTPGLAVFDIFRFHDGRIAEHWDILQEVPATTANGNDMFSTFNEPQIEAAGRRRFTPYNKKLVTDYVRQLLVRKDLAAIDTYVCTDYREHSPNIPDGAPGLKSGLAAFFGRYPQLKVAPQQVIAEGDLVAVHSHYVDAPGERGRAVIDLFRVQDGRIVEHWDASQDVPETSANGNTMFLTPGAS</sequence>
<dbReference type="Gene3D" id="3.10.450.50">
    <property type="match status" value="2"/>
</dbReference>
<dbReference type="GO" id="GO:0008270">
    <property type="term" value="F:zinc ion binding"/>
    <property type="evidence" value="ECO:0007669"/>
    <property type="project" value="InterPro"/>
</dbReference>
<organism evidence="3 4">
    <name type="scientific">Nocardioides marmoriginsengisoli</name>
    <dbReference type="NCBI Taxonomy" id="661483"/>
    <lineage>
        <taxon>Bacteria</taxon>
        <taxon>Bacillati</taxon>
        <taxon>Actinomycetota</taxon>
        <taxon>Actinomycetes</taxon>
        <taxon>Propionibacteriales</taxon>
        <taxon>Nocardioidaceae</taxon>
        <taxon>Nocardioides</taxon>
    </lineage>
</organism>
<name>A0A3N0CHI6_9ACTN</name>
<comment type="caution">
    <text evidence="3">The sequence shown here is derived from an EMBL/GenBank/DDBJ whole genome shotgun (WGS) entry which is preliminary data.</text>
</comment>
<dbReference type="InterPro" id="IPR020843">
    <property type="entry name" value="ER"/>
</dbReference>
<dbReference type="GO" id="GO:0016491">
    <property type="term" value="F:oxidoreductase activity"/>
    <property type="evidence" value="ECO:0007669"/>
    <property type="project" value="UniProtKB-KW"/>
</dbReference>
<keyword evidence="4" id="KW-1185">Reference proteome</keyword>
<dbReference type="PROSITE" id="PS01162">
    <property type="entry name" value="QOR_ZETA_CRYSTAL"/>
    <property type="match status" value="1"/>
</dbReference>
<dbReference type="SUPFAM" id="SSF50129">
    <property type="entry name" value="GroES-like"/>
    <property type="match status" value="1"/>
</dbReference>